<gene>
    <name evidence="3" type="ORF">BWQ96_05109</name>
</gene>
<feature type="compositionally biased region" description="Polar residues" evidence="1">
    <location>
        <begin position="54"/>
        <end position="81"/>
    </location>
</feature>
<dbReference type="AlphaFoldDB" id="A0A2V3ISN1"/>
<feature type="compositionally biased region" description="Low complexity" evidence="1">
    <location>
        <begin position="586"/>
        <end position="613"/>
    </location>
</feature>
<organism evidence="3 4">
    <name type="scientific">Gracilariopsis chorda</name>
    <dbReference type="NCBI Taxonomy" id="448386"/>
    <lineage>
        <taxon>Eukaryota</taxon>
        <taxon>Rhodophyta</taxon>
        <taxon>Florideophyceae</taxon>
        <taxon>Rhodymeniophycidae</taxon>
        <taxon>Gracilariales</taxon>
        <taxon>Gracilariaceae</taxon>
        <taxon>Gracilariopsis</taxon>
    </lineage>
</organism>
<feature type="region of interest" description="Disordered" evidence="1">
    <location>
        <begin position="529"/>
        <end position="618"/>
    </location>
</feature>
<feature type="region of interest" description="Disordered" evidence="1">
    <location>
        <begin position="714"/>
        <end position="765"/>
    </location>
</feature>
<dbReference type="STRING" id="448386.A0A2V3ISN1"/>
<evidence type="ECO:0000313" key="3">
    <source>
        <dbReference type="EMBL" id="PXF45135.1"/>
    </source>
</evidence>
<keyword evidence="4" id="KW-1185">Reference proteome</keyword>
<dbReference type="EMBL" id="NBIV01000069">
    <property type="protein sequence ID" value="PXF45135.1"/>
    <property type="molecule type" value="Genomic_DNA"/>
</dbReference>
<name>A0A2V3ISN1_9FLOR</name>
<evidence type="ECO:0000256" key="1">
    <source>
        <dbReference type="SAM" id="MobiDB-lite"/>
    </source>
</evidence>
<feature type="region of interest" description="Disordered" evidence="1">
    <location>
        <begin position="9"/>
        <end position="214"/>
    </location>
</feature>
<comment type="caution">
    <text evidence="3">The sequence shown here is derived from an EMBL/GenBank/DDBJ whole genome shotgun (WGS) entry which is preliminary data.</text>
</comment>
<feature type="compositionally biased region" description="Low complexity" evidence="1">
    <location>
        <begin position="747"/>
        <end position="759"/>
    </location>
</feature>
<feature type="compositionally biased region" description="Basic and acidic residues" evidence="1">
    <location>
        <begin position="205"/>
        <end position="214"/>
    </location>
</feature>
<feature type="compositionally biased region" description="Low complexity" evidence="1">
    <location>
        <begin position="171"/>
        <end position="198"/>
    </location>
</feature>
<feature type="compositionally biased region" description="Low complexity" evidence="1">
    <location>
        <begin position="106"/>
        <end position="119"/>
    </location>
</feature>
<sequence>MQMRARIFRAATRRVQNSDLQHSIPPIHTDQRDNRDLHLSPSSLPSFPQPVQLAQPTATDPTHSQQPAYLTPQDRPSSMTRPHTPKKTKSGNLTKSKPERTPKLPTPNSTSNKTPGSSKPKSKRKKSPKKKTSAGEVTKSRPQTPSAKASTSRKASAHPDKKSTKKSEQIPTSSTKYKTSKSSTSSMPKSASSPPAQASKRKRSDRQSIDPVKSELEIYKQRQTFFVSDPSRVTSLLCDALLNSRVGVCDAHLHTTDNSIVPVSRSVLTVLNSYLASYTCAVPSKPKEEHPPNFQCLPLSSQHLRHVLEFIYTNDCSFLRKLRSKHLWRKESELPSADTISNVILLAHAAHICHTPDLSAWSEGTARELVRRNPPLVCAALRTVLKNTTANSEQLISSWLARIFEQPAAFLGRMRTGNVPIEHQQNSAAPGGLSVLDLDANSFAKILAPDHHHHEYYFRAIYCWATRGYTDHSRAGPRWRNAKRLAQRIDFTKVSSKFLLGFVDSSGLVDEQTMASIYRMQLASKSNLPKSYGLSGSSNTQLGKRSREFRSSGVQPPPKKRATSRDPSEAPHLQHIPNATPSSIASQFQTTSQFQTVPGQQQSMPQQQYPSTSDAVQPPSFTQHIYPPVAAAENTVSGVQSGQGAAVHPPQSLIPHDPVVYTFPSNSVSYQYPGSGLGAVTNDQTTLKESTTPQHGHQNQPQGVIPAVHVSMPQTSAPIGLNPMFSNAPSHDIGGTQMDHDRPGQPQNTSTQNASSSANVPAHTNKDFGTSLCSAVYSKATGLVEAKKSEPSETSDHFEAYQNEQGVVLSHDQSKSAARCTPFQITTRQAARRIEAENKAVKQEIKEEEVVILT</sequence>
<feature type="compositionally biased region" description="Low complexity" evidence="1">
    <location>
        <begin position="39"/>
        <end position="53"/>
    </location>
</feature>
<evidence type="ECO:0000259" key="2">
    <source>
        <dbReference type="PROSITE" id="PS50097"/>
    </source>
</evidence>
<proteinExistence type="predicted"/>
<accession>A0A2V3ISN1</accession>
<evidence type="ECO:0000313" key="4">
    <source>
        <dbReference type="Proteomes" id="UP000247409"/>
    </source>
</evidence>
<dbReference type="PROSITE" id="PS50097">
    <property type="entry name" value="BTB"/>
    <property type="match status" value="1"/>
</dbReference>
<feature type="compositionally biased region" description="Basic residues" evidence="1">
    <location>
        <begin position="120"/>
        <end position="132"/>
    </location>
</feature>
<feature type="compositionally biased region" description="Polar residues" evidence="1">
    <location>
        <begin position="529"/>
        <end position="543"/>
    </location>
</feature>
<dbReference type="OrthoDB" id="10559546at2759"/>
<dbReference type="Proteomes" id="UP000247409">
    <property type="component" value="Unassembled WGS sequence"/>
</dbReference>
<feature type="compositionally biased region" description="Basic and acidic residues" evidence="1">
    <location>
        <begin position="29"/>
        <end position="38"/>
    </location>
</feature>
<reference evidence="3 4" key="1">
    <citation type="journal article" date="2018" name="Mol. Biol. Evol.">
        <title>Analysis of the draft genome of the red seaweed Gracilariopsis chorda provides insights into genome size evolution in Rhodophyta.</title>
        <authorList>
            <person name="Lee J."/>
            <person name="Yang E.C."/>
            <person name="Graf L."/>
            <person name="Yang J.H."/>
            <person name="Qiu H."/>
            <person name="Zel Zion U."/>
            <person name="Chan C.X."/>
            <person name="Stephens T.G."/>
            <person name="Weber A.P.M."/>
            <person name="Boo G.H."/>
            <person name="Boo S.M."/>
            <person name="Kim K.M."/>
            <person name="Shin Y."/>
            <person name="Jung M."/>
            <person name="Lee S.J."/>
            <person name="Yim H.S."/>
            <person name="Lee J.H."/>
            <person name="Bhattacharya D."/>
            <person name="Yoon H.S."/>
        </authorList>
    </citation>
    <scope>NUCLEOTIDE SEQUENCE [LARGE SCALE GENOMIC DNA]</scope>
    <source>
        <strain evidence="3 4">SKKU-2015</strain>
        <tissue evidence="3">Whole body</tissue>
    </source>
</reference>
<feature type="domain" description="BTB" evidence="2">
    <location>
        <begin position="249"/>
        <end position="320"/>
    </location>
</feature>
<dbReference type="InterPro" id="IPR000210">
    <property type="entry name" value="BTB/POZ_dom"/>
</dbReference>
<feature type="compositionally biased region" description="Basic and acidic residues" evidence="1">
    <location>
        <begin position="157"/>
        <end position="168"/>
    </location>
</feature>
<protein>
    <recommendedName>
        <fullName evidence="2">BTB domain-containing protein</fullName>
    </recommendedName>
</protein>